<dbReference type="PANTHER" id="PTHR34585">
    <property type="match status" value="1"/>
</dbReference>
<accession>A0A7G5XFM9</accession>
<dbReference type="InterPro" id="IPR009061">
    <property type="entry name" value="DNA-bd_dom_put_sf"/>
</dbReference>
<dbReference type="Proteomes" id="UP000515344">
    <property type="component" value="Chromosome"/>
</dbReference>
<proteinExistence type="predicted"/>
<dbReference type="AlphaFoldDB" id="A0A7G5XFM9"/>
<protein>
    <submittedName>
        <fullName evidence="1">Helix-turn-helix domain-containing protein</fullName>
    </submittedName>
</protein>
<gene>
    <name evidence="1" type="ORF">H4075_19800</name>
</gene>
<dbReference type="SUPFAM" id="SSF46955">
    <property type="entry name" value="Putative DNA-binding domain"/>
    <property type="match status" value="1"/>
</dbReference>
<evidence type="ECO:0000313" key="1">
    <source>
        <dbReference type="EMBL" id="QNA44282.1"/>
    </source>
</evidence>
<organism evidence="1 2">
    <name type="scientific">Lacibacter sediminis</name>
    <dbReference type="NCBI Taxonomy" id="2760713"/>
    <lineage>
        <taxon>Bacteria</taxon>
        <taxon>Pseudomonadati</taxon>
        <taxon>Bacteroidota</taxon>
        <taxon>Chitinophagia</taxon>
        <taxon>Chitinophagales</taxon>
        <taxon>Chitinophagaceae</taxon>
        <taxon>Lacibacter</taxon>
    </lineage>
</organism>
<dbReference type="PANTHER" id="PTHR34585:SF22">
    <property type="entry name" value="HELIX-TURN-HELIX DOMAIN-CONTAINING PROTEIN"/>
    <property type="match status" value="1"/>
</dbReference>
<name>A0A7G5XFM9_9BACT</name>
<evidence type="ECO:0000313" key="2">
    <source>
        <dbReference type="Proteomes" id="UP000515344"/>
    </source>
</evidence>
<dbReference type="RefSeq" id="WP_182802544.1">
    <property type="nucleotide sequence ID" value="NZ_CP060007.1"/>
</dbReference>
<keyword evidence="2" id="KW-1185">Reference proteome</keyword>
<dbReference type="KEGG" id="lacs:H4075_19800"/>
<reference evidence="2" key="1">
    <citation type="submission" date="2020-08" db="EMBL/GenBank/DDBJ databases">
        <title>Lacibacter sp. S13-6-6 genome sequencing.</title>
        <authorList>
            <person name="Jin L."/>
        </authorList>
    </citation>
    <scope>NUCLEOTIDE SEQUENCE [LARGE SCALE GENOMIC DNA]</scope>
    <source>
        <strain evidence="2">S13-6-6</strain>
    </source>
</reference>
<sequence length="109" mass="12938">MTNSEFFSKYPESKDLFDRVLSEFEEKMQKAHRPANETIISDAELIQLLGVCKRTTNTWRSKQMIVFIKVGSLIYYRYSEVLAFMEKHEIKKVTLRDSHQTKHHGQKKL</sequence>
<dbReference type="EMBL" id="CP060007">
    <property type="protein sequence ID" value="QNA44282.1"/>
    <property type="molecule type" value="Genomic_DNA"/>
</dbReference>